<comment type="caution">
    <text evidence="6">The sequence shown here is derived from an EMBL/GenBank/DDBJ whole genome shotgun (WGS) entry which is preliminary data.</text>
</comment>
<name>A0A519BCQ5_9DELT</name>
<sequence>MAHLKKITENSPLEIKEGEFPIYICRCQLSKNLPYCDGSHQCIKDEEGPNALYVYEGDKRIKL</sequence>
<reference evidence="6 7" key="1">
    <citation type="submission" date="2019-01" db="EMBL/GenBank/DDBJ databases">
        <title>Insights into ecological role of a new deltaproteobacterial order Candidatus Sinidesulfobacterales (Sva0485) by metagenomics and metatranscriptomics.</title>
        <authorList>
            <person name="Tan S."/>
            <person name="Liu J."/>
            <person name="Fang Y."/>
            <person name="Hedlund B.P."/>
            <person name="Lian Z.H."/>
            <person name="Huang L.Y."/>
            <person name="Li J.T."/>
            <person name="Huang L.N."/>
            <person name="Li W.J."/>
            <person name="Jiang H.C."/>
            <person name="Dong H.L."/>
            <person name="Shu W.S."/>
        </authorList>
    </citation>
    <scope>NUCLEOTIDE SEQUENCE [LARGE SCALE GENOMIC DNA]</scope>
    <source>
        <strain evidence="6">AP3</strain>
    </source>
</reference>
<dbReference type="AlphaFoldDB" id="A0A519BCQ5"/>
<organism evidence="6 7">
    <name type="scientific">Candidatus Acidulodesulfobacterium ferriphilum</name>
    <dbReference type="NCBI Taxonomy" id="2597223"/>
    <lineage>
        <taxon>Bacteria</taxon>
        <taxon>Deltaproteobacteria</taxon>
        <taxon>Candidatus Acidulodesulfobacterales</taxon>
        <taxon>Candidatus Acidulodesulfobacterium</taxon>
    </lineage>
</organism>
<dbReference type="GO" id="GO:0051537">
    <property type="term" value="F:2 iron, 2 sulfur cluster binding"/>
    <property type="evidence" value="ECO:0007669"/>
    <property type="project" value="UniProtKB-KW"/>
</dbReference>
<dbReference type="InterPro" id="IPR018967">
    <property type="entry name" value="FeS-contain_CDGSH-typ"/>
</dbReference>
<keyword evidence="3" id="KW-0408">Iron</keyword>
<evidence type="ECO:0000256" key="2">
    <source>
        <dbReference type="ARBA" id="ARBA00022723"/>
    </source>
</evidence>
<evidence type="ECO:0000313" key="7">
    <source>
        <dbReference type="Proteomes" id="UP000320813"/>
    </source>
</evidence>
<proteinExistence type="predicted"/>
<dbReference type="EMBL" id="SGBD01000001">
    <property type="protein sequence ID" value="RZD15008.1"/>
    <property type="molecule type" value="Genomic_DNA"/>
</dbReference>
<keyword evidence="4" id="KW-0411">Iron-sulfur</keyword>
<keyword evidence="2" id="KW-0479">Metal-binding</keyword>
<evidence type="ECO:0000256" key="4">
    <source>
        <dbReference type="ARBA" id="ARBA00023014"/>
    </source>
</evidence>
<keyword evidence="1" id="KW-0001">2Fe-2S</keyword>
<dbReference type="Proteomes" id="UP000320813">
    <property type="component" value="Unassembled WGS sequence"/>
</dbReference>
<dbReference type="Pfam" id="PF09360">
    <property type="entry name" value="zf-CDGSH"/>
    <property type="match status" value="1"/>
</dbReference>
<dbReference type="GO" id="GO:0046872">
    <property type="term" value="F:metal ion binding"/>
    <property type="evidence" value="ECO:0007669"/>
    <property type="project" value="UniProtKB-KW"/>
</dbReference>
<evidence type="ECO:0000259" key="5">
    <source>
        <dbReference type="SMART" id="SM00704"/>
    </source>
</evidence>
<protein>
    <submittedName>
        <fullName evidence="6">CDGSH iron-sulfur domain-containing protein</fullName>
    </submittedName>
</protein>
<evidence type="ECO:0000256" key="3">
    <source>
        <dbReference type="ARBA" id="ARBA00023004"/>
    </source>
</evidence>
<dbReference type="Gene3D" id="3.40.5.90">
    <property type="entry name" value="CDGSH iron-sulfur domain, mitoNEET-type"/>
    <property type="match status" value="1"/>
</dbReference>
<dbReference type="SMART" id="SM00704">
    <property type="entry name" value="ZnF_CDGSH"/>
    <property type="match status" value="1"/>
</dbReference>
<evidence type="ECO:0000313" key="6">
    <source>
        <dbReference type="EMBL" id="RZD15008.1"/>
    </source>
</evidence>
<accession>A0A519BCQ5</accession>
<evidence type="ECO:0000256" key="1">
    <source>
        <dbReference type="ARBA" id="ARBA00022714"/>
    </source>
</evidence>
<gene>
    <name evidence="6" type="ORF">EVJ47_01650</name>
</gene>
<dbReference type="InterPro" id="IPR042216">
    <property type="entry name" value="MitoNEET_CISD"/>
</dbReference>
<dbReference type="GO" id="GO:0005737">
    <property type="term" value="C:cytoplasm"/>
    <property type="evidence" value="ECO:0007669"/>
    <property type="project" value="UniProtKB-ARBA"/>
</dbReference>
<feature type="domain" description="Iron-binding zinc finger CDGSH type" evidence="5">
    <location>
        <begin position="10"/>
        <end position="46"/>
    </location>
</feature>